<name>A0A7J9A655_9ROSI</name>
<dbReference type="Proteomes" id="UP000593574">
    <property type="component" value="Unassembled WGS sequence"/>
</dbReference>
<proteinExistence type="predicted"/>
<evidence type="ECO:0000259" key="5">
    <source>
        <dbReference type="Pfam" id="PF25879"/>
    </source>
</evidence>
<gene>
    <name evidence="6" type="ORF">Golax_007034</name>
</gene>
<dbReference type="InterPro" id="IPR036236">
    <property type="entry name" value="Znf_C2H2_sf"/>
</dbReference>
<evidence type="ECO:0000313" key="7">
    <source>
        <dbReference type="Proteomes" id="UP000593574"/>
    </source>
</evidence>
<evidence type="ECO:0000313" key="6">
    <source>
        <dbReference type="EMBL" id="MBA0719342.1"/>
    </source>
</evidence>
<reference evidence="6 7" key="1">
    <citation type="journal article" date="2019" name="Genome Biol. Evol.">
        <title>Insights into the evolution of the New World diploid cottons (Gossypium, subgenus Houzingenia) based on genome sequencing.</title>
        <authorList>
            <person name="Grover C.E."/>
            <person name="Arick M.A. 2nd"/>
            <person name="Thrash A."/>
            <person name="Conover J.L."/>
            <person name="Sanders W.S."/>
            <person name="Peterson D.G."/>
            <person name="Frelichowski J.E."/>
            <person name="Scheffler J.A."/>
            <person name="Scheffler B.E."/>
            <person name="Wendel J.F."/>
        </authorList>
    </citation>
    <scope>NUCLEOTIDE SEQUENCE [LARGE SCALE GENOMIC DNA]</scope>
    <source>
        <strain evidence="6">4</strain>
        <tissue evidence="6">Leaf</tissue>
    </source>
</reference>
<dbReference type="Pfam" id="PF12874">
    <property type="entry name" value="zf-met"/>
    <property type="match status" value="1"/>
</dbReference>
<keyword evidence="7" id="KW-1185">Reference proteome</keyword>
<feature type="region of interest" description="Disordered" evidence="3">
    <location>
        <begin position="84"/>
        <end position="103"/>
    </location>
</feature>
<evidence type="ECO:0000256" key="1">
    <source>
        <dbReference type="ARBA" id="ARBA00004123"/>
    </source>
</evidence>
<keyword evidence="2" id="KW-0539">Nucleus</keyword>
<dbReference type="SUPFAM" id="SSF57667">
    <property type="entry name" value="beta-beta-alpha zinc fingers"/>
    <property type="match status" value="1"/>
</dbReference>
<feature type="compositionally biased region" description="Basic and acidic residues" evidence="3">
    <location>
        <begin position="91"/>
        <end position="103"/>
    </location>
</feature>
<dbReference type="Pfam" id="PF25879">
    <property type="entry name" value="WHD_LYAR"/>
    <property type="match status" value="1"/>
</dbReference>
<comment type="subcellular location">
    <subcellularLocation>
        <location evidence="1">Nucleus</location>
    </subcellularLocation>
</comment>
<feature type="compositionally biased region" description="Basic and acidic residues" evidence="3">
    <location>
        <begin position="56"/>
        <end position="66"/>
    </location>
</feature>
<feature type="non-terminal residue" evidence="6">
    <location>
        <position position="103"/>
    </location>
</feature>
<evidence type="ECO:0000256" key="2">
    <source>
        <dbReference type="ARBA" id="ARBA00023242"/>
    </source>
</evidence>
<organism evidence="6 7">
    <name type="scientific">Gossypium laxum</name>
    <dbReference type="NCBI Taxonomy" id="34288"/>
    <lineage>
        <taxon>Eukaryota</taxon>
        <taxon>Viridiplantae</taxon>
        <taxon>Streptophyta</taxon>
        <taxon>Embryophyta</taxon>
        <taxon>Tracheophyta</taxon>
        <taxon>Spermatophyta</taxon>
        <taxon>Magnoliopsida</taxon>
        <taxon>eudicotyledons</taxon>
        <taxon>Gunneridae</taxon>
        <taxon>Pentapetalae</taxon>
        <taxon>rosids</taxon>
        <taxon>malvids</taxon>
        <taxon>Malvales</taxon>
        <taxon>Malvaceae</taxon>
        <taxon>Malvoideae</taxon>
        <taxon>Gossypium</taxon>
    </lineage>
</organism>
<dbReference type="InterPro" id="IPR013087">
    <property type="entry name" value="Znf_C2H2_type"/>
</dbReference>
<evidence type="ECO:0008006" key="8">
    <source>
        <dbReference type="Google" id="ProtNLM"/>
    </source>
</evidence>
<evidence type="ECO:0000256" key="3">
    <source>
        <dbReference type="SAM" id="MobiDB-lite"/>
    </source>
</evidence>
<dbReference type="InterPro" id="IPR058719">
    <property type="entry name" value="WHD_LYAR"/>
</dbReference>
<sequence>LCNTKVTSQQTLLLHAEGKKHRAKGRAFHAKQPEQMEASALDTKALTENKANSESLENKPKGEAKPPDGVLKMRKLQKLVLKALQESGVGDDDKSQLSETLEH</sequence>
<accession>A0A7J9A655</accession>
<evidence type="ECO:0000259" key="4">
    <source>
        <dbReference type="Pfam" id="PF12874"/>
    </source>
</evidence>
<dbReference type="EMBL" id="JABEZV010000009">
    <property type="protein sequence ID" value="MBA0719342.1"/>
    <property type="molecule type" value="Genomic_DNA"/>
</dbReference>
<feature type="compositionally biased region" description="Basic residues" evidence="3">
    <location>
        <begin position="18"/>
        <end position="29"/>
    </location>
</feature>
<comment type="caution">
    <text evidence="6">The sequence shown here is derived from an EMBL/GenBank/DDBJ whole genome shotgun (WGS) entry which is preliminary data.</text>
</comment>
<protein>
    <recommendedName>
        <fullName evidence="8">U1-type domain-containing protein</fullName>
    </recommendedName>
</protein>
<feature type="domain" description="C2H2-type" evidence="4">
    <location>
        <begin position="1"/>
        <end position="21"/>
    </location>
</feature>
<feature type="region of interest" description="Disordered" evidence="3">
    <location>
        <begin position="13"/>
        <end position="71"/>
    </location>
</feature>
<dbReference type="AlphaFoldDB" id="A0A7J9A655"/>
<feature type="domain" description="Cell growth-regulating nucleolar protein-like winged helix" evidence="5">
    <location>
        <begin position="67"/>
        <end position="103"/>
    </location>
</feature>